<feature type="compositionally biased region" description="Polar residues" evidence="1">
    <location>
        <begin position="168"/>
        <end position="178"/>
    </location>
</feature>
<dbReference type="Pfam" id="PF13532">
    <property type="entry name" value="2OG-FeII_Oxy_2"/>
    <property type="match status" value="1"/>
</dbReference>
<dbReference type="PANTHER" id="PTHR21052:SF0">
    <property type="entry name" value="ALPHA-KETOGLUTARATE-DEPENDENT DIOXYGENASE ALKB HOMOLOG 7, MITOCHONDRIAL"/>
    <property type="match status" value="1"/>
</dbReference>
<comment type="caution">
    <text evidence="3">The sequence shown here is derived from an EMBL/GenBank/DDBJ whole genome shotgun (WGS) entry which is preliminary data.</text>
</comment>
<evidence type="ECO:0000313" key="4">
    <source>
        <dbReference type="Proteomes" id="UP000054399"/>
    </source>
</evidence>
<name>A0ABR3C5Y4_9TREE</name>
<dbReference type="PROSITE" id="PS51471">
    <property type="entry name" value="FE2OG_OXY"/>
    <property type="match status" value="1"/>
</dbReference>
<dbReference type="GeneID" id="91987701"/>
<dbReference type="InterPro" id="IPR037151">
    <property type="entry name" value="AlkB-like_sf"/>
</dbReference>
<feature type="domain" description="Fe2OG dioxygenase" evidence="2">
    <location>
        <begin position="112"/>
        <end position="259"/>
    </location>
</feature>
<dbReference type="PANTHER" id="PTHR21052">
    <property type="entry name" value="SPERMATOGENESIS ASSOCIATED 11-RELATED"/>
    <property type="match status" value="1"/>
</dbReference>
<accession>A0ABR3C5Y4</accession>
<keyword evidence="4" id="KW-1185">Reference proteome</keyword>
<reference evidence="4" key="1">
    <citation type="submission" date="2015-01" db="EMBL/GenBank/DDBJ databases">
        <title>The Genome Sequence of Cryptococcus gattii MMRL2647.</title>
        <authorList>
            <consortium name="The Broad Institute Genomics Platform"/>
            <person name="Cuomo C."/>
            <person name="Litvintseva A."/>
            <person name="Chen Y."/>
            <person name="Heitman J."/>
            <person name="Sun S."/>
            <person name="Springer D."/>
            <person name="Dromer F."/>
            <person name="Young S."/>
            <person name="Zeng Q."/>
            <person name="Gargeya S."/>
            <person name="Abouelleil A."/>
            <person name="Alvarado L."/>
            <person name="Chapman S.B."/>
            <person name="Gainer-Dewar J."/>
            <person name="Goldberg J."/>
            <person name="Griggs A."/>
            <person name="Gujja S."/>
            <person name="Hansen M."/>
            <person name="Howarth C."/>
            <person name="Imamovic A."/>
            <person name="Larimer J."/>
            <person name="Murphy C."/>
            <person name="Naylor J."/>
            <person name="Pearson M."/>
            <person name="Priest M."/>
            <person name="Roberts A."/>
            <person name="Saif S."/>
            <person name="Shea T."/>
            <person name="Sykes S."/>
            <person name="Wortman J."/>
            <person name="Nusbaum C."/>
            <person name="Birren B."/>
        </authorList>
    </citation>
    <scope>NUCLEOTIDE SEQUENCE [LARGE SCALE GENOMIC DNA]</scope>
    <source>
        <strain evidence="4">IND107</strain>
    </source>
</reference>
<reference evidence="3 4" key="2">
    <citation type="submission" date="2024-01" db="EMBL/GenBank/DDBJ databases">
        <title>Comparative genomics of Cryptococcus and Kwoniella reveals pathogenesis evolution and contrasting modes of karyotype evolution via chromosome fusion or intercentromeric recombination.</title>
        <authorList>
            <person name="Coelho M.A."/>
            <person name="David-Palma M."/>
            <person name="Shea T."/>
            <person name="Bowers K."/>
            <person name="Mcginley-Smith S."/>
            <person name="Mohammad A.W."/>
            <person name="Gnirke A."/>
            <person name="Yurkov A.M."/>
            <person name="Nowrousian M."/>
            <person name="Sun S."/>
            <person name="Cuomo C.A."/>
            <person name="Heitman J."/>
        </authorList>
    </citation>
    <scope>NUCLEOTIDE SEQUENCE [LARGE SCALE GENOMIC DNA]</scope>
    <source>
        <strain evidence="3 4">IND107</strain>
    </source>
</reference>
<evidence type="ECO:0000313" key="3">
    <source>
        <dbReference type="EMBL" id="KAL0256031.1"/>
    </source>
</evidence>
<dbReference type="SUPFAM" id="SSF51197">
    <property type="entry name" value="Clavaminate synthase-like"/>
    <property type="match status" value="1"/>
</dbReference>
<feature type="compositionally biased region" description="Basic and acidic residues" evidence="1">
    <location>
        <begin position="180"/>
        <end position="189"/>
    </location>
</feature>
<dbReference type="InterPro" id="IPR005123">
    <property type="entry name" value="Oxoglu/Fe-dep_dioxygenase_dom"/>
</dbReference>
<dbReference type="EMBL" id="ATAM02000001">
    <property type="protein sequence ID" value="KAL0256031.1"/>
    <property type="molecule type" value="Genomic_DNA"/>
</dbReference>
<evidence type="ECO:0000259" key="2">
    <source>
        <dbReference type="PROSITE" id="PS51471"/>
    </source>
</evidence>
<dbReference type="InterPro" id="IPR032870">
    <property type="entry name" value="ALKBH7-like"/>
</dbReference>
<dbReference type="Gene3D" id="2.60.120.590">
    <property type="entry name" value="Alpha-ketoglutarate-dependent dioxygenase AlkB-like"/>
    <property type="match status" value="1"/>
</dbReference>
<dbReference type="InterPro" id="IPR027450">
    <property type="entry name" value="AlkB-like"/>
</dbReference>
<feature type="region of interest" description="Disordered" evidence="1">
    <location>
        <begin position="1"/>
        <end position="23"/>
    </location>
</feature>
<sequence length="266" mass="29314">MQRSSSPDSLFDERNDDPPIATRTCPPIPGLYIFPGLLPRDIASQTLCDIAKADIFAGGTRDQVMLFEAPPAKDTSDTSLPGYIHRLLSTLSSLLSPDPPAPTLAPHLHRLLFSQPLARQAIINLYPAGTGITPHIDLVGRYADGVVGCSVIGGCVMTFSRAVASAASQSKGQIQNHGQTQRENREEQEERYNVYLPPRSVYILSGPARWDWTHGIEARCEDVVGRKPEPGSRSSELEEMETETILRDLRLSITFRWLKPRANVLS</sequence>
<proteinExistence type="predicted"/>
<gene>
    <name evidence="3" type="ORF">I308_100843</name>
</gene>
<evidence type="ECO:0000256" key="1">
    <source>
        <dbReference type="SAM" id="MobiDB-lite"/>
    </source>
</evidence>
<dbReference type="Proteomes" id="UP000054399">
    <property type="component" value="Unassembled WGS sequence"/>
</dbReference>
<feature type="region of interest" description="Disordered" evidence="1">
    <location>
        <begin position="168"/>
        <end position="189"/>
    </location>
</feature>
<organism evidence="3 4">
    <name type="scientific">Cryptococcus tetragattii IND107</name>
    <dbReference type="NCBI Taxonomy" id="1296105"/>
    <lineage>
        <taxon>Eukaryota</taxon>
        <taxon>Fungi</taxon>
        <taxon>Dikarya</taxon>
        <taxon>Basidiomycota</taxon>
        <taxon>Agaricomycotina</taxon>
        <taxon>Tremellomycetes</taxon>
        <taxon>Tremellales</taxon>
        <taxon>Cryptococcaceae</taxon>
        <taxon>Cryptococcus</taxon>
        <taxon>Cryptococcus gattii species complex</taxon>
    </lineage>
</organism>
<dbReference type="RefSeq" id="XP_066617308.1">
    <property type="nucleotide sequence ID" value="XM_066755407.1"/>
</dbReference>
<protein>
    <recommendedName>
        <fullName evidence="2">Fe2OG dioxygenase domain-containing protein</fullName>
    </recommendedName>
</protein>